<evidence type="ECO:0000313" key="2">
    <source>
        <dbReference type="Proteomes" id="UP000561326"/>
    </source>
</evidence>
<gene>
    <name evidence="1" type="ORF">HF838_13060</name>
</gene>
<dbReference type="AlphaFoldDB" id="A0A848D0S6"/>
<proteinExistence type="predicted"/>
<protein>
    <submittedName>
        <fullName evidence="1">Uncharacterized protein</fullName>
    </submittedName>
</protein>
<name>A0A848D0S6_ANEAE</name>
<evidence type="ECO:0000313" key="1">
    <source>
        <dbReference type="EMBL" id="NME99190.1"/>
    </source>
</evidence>
<dbReference type="RefSeq" id="WP_168975447.1">
    <property type="nucleotide sequence ID" value="NZ_JABAGO010000024.1"/>
</dbReference>
<organism evidence="1 2">
    <name type="scientific">Aneurinibacillus aneurinilyticus</name>
    <name type="common">Bacillus aneurinolyticus</name>
    <dbReference type="NCBI Taxonomy" id="1391"/>
    <lineage>
        <taxon>Bacteria</taxon>
        <taxon>Bacillati</taxon>
        <taxon>Bacillota</taxon>
        <taxon>Bacilli</taxon>
        <taxon>Bacillales</taxon>
        <taxon>Paenibacillaceae</taxon>
        <taxon>Aneurinibacillus group</taxon>
        <taxon>Aneurinibacillus</taxon>
    </lineage>
</organism>
<dbReference type="EMBL" id="JABAGO010000024">
    <property type="protein sequence ID" value="NME99190.1"/>
    <property type="molecule type" value="Genomic_DNA"/>
</dbReference>
<reference evidence="1 2" key="1">
    <citation type="submission" date="2020-04" db="EMBL/GenBank/DDBJ databases">
        <authorList>
            <person name="Hitch T.C.A."/>
            <person name="Wylensek D."/>
            <person name="Clavel T."/>
        </authorList>
    </citation>
    <scope>NUCLEOTIDE SEQUENCE [LARGE SCALE GENOMIC DNA]</scope>
    <source>
        <strain evidence="1 2">WB01_D5_05</strain>
    </source>
</reference>
<dbReference type="Proteomes" id="UP000561326">
    <property type="component" value="Unassembled WGS sequence"/>
</dbReference>
<accession>A0A848D0S6</accession>
<comment type="caution">
    <text evidence="1">The sequence shown here is derived from an EMBL/GenBank/DDBJ whole genome shotgun (WGS) entry which is preliminary data.</text>
</comment>
<sequence>MFDRWAYIRVLGHGTEASSDLSIFSIRKDAFLIVSLEKGGKNMHQLFREGMRVERFDGMRGQILGMHELFLIVLWENYQLGEYHLCDDIPPYYFYPIDNEI</sequence>